<feature type="compositionally biased region" description="Basic and acidic residues" evidence="1">
    <location>
        <begin position="97"/>
        <end position="133"/>
    </location>
</feature>
<feature type="compositionally biased region" description="Basic and acidic residues" evidence="1">
    <location>
        <begin position="62"/>
        <end position="89"/>
    </location>
</feature>
<dbReference type="PANTHER" id="PTHR22426:SF2">
    <property type="entry name" value="ARGININE_SERINE-RICH COILED-COIL PROTEIN 2"/>
    <property type="match status" value="1"/>
</dbReference>
<feature type="region of interest" description="Disordered" evidence="1">
    <location>
        <begin position="36"/>
        <end position="141"/>
    </location>
</feature>
<evidence type="ECO:0000313" key="2">
    <source>
        <dbReference type="EMBL" id="KAF8398220.1"/>
    </source>
</evidence>
<reference evidence="2 3" key="1">
    <citation type="submission" date="2020-04" db="EMBL/GenBank/DDBJ databases">
        <title>Plant Genome Project.</title>
        <authorList>
            <person name="Zhang R.-G."/>
        </authorList>
    </citation>
    <scope>NUCLEOTIDE SEQUENCE [LARGE SCALE GENOMIC DNA]</scope>
    <source>
        <strain evidence="2">YNK0</strain>
        <tissue evidence="2">Leaf</tissue>
    </source>
</reference>
<sequence>MADSVVYRNASWEEDAPLNRLLDILVLGLMASNMQSLSRDNADSKPSFRSPKHGRSPSPFFSREDPSKISDNRRRSKDTGRDLDRDSARNRNSRSSDSNRHSDRQSYRSSYDYHRHDNYSRHQKHADEGERNYHRLSSRSG</sequence>
<gene>
    <name evidence="2" type="ORF">HHK36_017146</name>
</gene>
<name>A0A834Z2M5_TETSI</name>
<evidence type="ECO:0000313" key="3">
    <source>
        <dbReference type="Proteomes" id="UP000655225"/>
    </source>
</evidence>
<comment type="caution">
    <text evidence="2">The sequence shown here is derived from an EMBL/GenBank/DDBJ whole genome shotgun (WGS) entry which is preliminary data.</text>
</comment>
<keyword evidence="3" id="KW-1185">Reference proteome</keyword>
<dbReference type="EMBL" id="JABCRI010000011">
    <property type="protein sequence ID" value="KAF8398220.1"/>
    <property type="molecule type" value="Genomic_DNA"/>
</dbReference>
<dbReference type="AlphaFoldDB" id="A0A834Z2M5"/>
<organism evidence="2 3">
    <name type="scientific">Tetracentron sinense</name>
    <name type="common">Spur-leaf</name>
    <dbReference type="NCBI Taxonomy" id="13715"/>
    <lineage>
        <taxon>Eukaryota</taxon>
        <taxon>Viridiplantae</taxon>
        <taxon>Streptophyta</taxon>
        <taxon>Embryophyta</taxon>
        <taxon>Tracheophyta</taxon>
        <taxon>Spermatophyta</taxon>
        <taxon>Magnoliopsida</taxon>
        <taxon>Trochodendrales</taxon>
        <taxon>Trochodendraceae</taxon>
        <taxon>Tetracentron</taxon>
    </lineage>
</organism>
<evidence type="ECO:0000256" key="1">
    <source>
        <dbReference type="SAM" id="MobiDB-lite"/>
    </source>
</evidence>
<proteinExistence type="predicted"/>
<dbReference type="Proteomes" id="UP000655225">
    <property type="component" value="Unassembled WGS sequence"/>
</dbReference>
<protein>
    <submittedName>
        <fullName evidence="2">Uncharacterized protein</fullName>
    </submittedName>
</protein>
<dbReference type="PANTHER" id="PTHR22426">
    <property type="entry name" value="ARGININE_SERINE-RICH COILED-COIL PROTEIN 2"/>
    <property type="match status" value="1"/>
</dbReference>
<accession>A0A834Z2M5</accession>